<comment type="caution">
    <text evidence="2">The sequence shown here is derived from an EMBL/GenBank/DDBJ whole genome shotgun (WGS) entry which is preliminary data.</text>
</comment>
<keyword evidence="1" id="KW-1133">Transmembrane helix</keyword>
<keyword evidence="1" id="KW-0472">Membrane</keyword>
<dbReference type="Proteomes" id="UP000463388">
    <property type="component" value="Unassembled WGS sequence"/>
</dbReference>
<evidence type="ECO:0000313" key="3">
    <source>
        <dbReference type="Proteomes" id="UP000463388"/>
    </source>
</evidence>
<protein>
    <submittedName>
        <fullName evidence="2">Uncharacterized protein</fullName>
    </submittedName>
</protein>
<dbReference type="RefSeq" id="WP_160344774.1">
    <property type="nucleotide sequence ID" value="NZ_WSRR01000003.1"/>
</dbReference>
<evidence type="ECO:0000313" key="2">
    <source>
        <dbReference type="EMBL" id="MVX60306.1"/>
    </source>
</evidence>
<accession>A0A6N8JN97</accession>
<keyword evidence="1" id="KW-0812">Transmembrane</keyword>
<organism evidence="2 3">
    <name type="scientific">Adlercreutzia mucosicola</name>
    <dbReference type="NCBI Taxonomy" id="580026"/>
    <lineage>
        <taxon>Bacteria</taxon>
        <taxon>Bacillati</taxon>
        <taxon>Actinomycetota</taxon>
        <taxon>Coriobacteriia</taxon>
        <taxon>Eggerthellales</taxon>
        <taxon>Eggerthellaceae</taxon>
        <taxon>Adlercreutzia</taxon>
    </lineage>
</organism>
<evidence type="ECO:0000256" key="1">
    <source>
        <dbReference type="SAM" id="Phobius"/>
    </source>
</evidence>
<feature type="transmembrane region" description="Helical" evidence="1">
    <location>
        <begin position="187"/>
        <end position="206"/>
    </location>
</feature>
<dbReference type="AlphaFoldDB" id="A0A6N8JN97"/>
<gene>
    <name evidence="2" type="ORF">GKZ27_02345</name>
</gene>
<dbReference type="EMBL" id="WSRR01000003">
    <property type="protein sequence ID" value="MVX60306.1"/>
    <property type="molecule type" value="Genomic_DNA"/>
</dbReference>
<sequence>MERYIGTYQTFQTVSRKEAADLIGADNLIGDRYTIECTIEDGIQKAWLVNRFQRRIGFFEPAYSRSLSILKAQGMELTALLSFVAFTDHPEPGYYWGEAAVIAYDPAYRGAMEPFIAGLSKEMAKGRRPRVHLETKGVDQIIQSQGSWLPTDTVPYPAKKKGTALVKTHRSITERLVEESRKGNKGCYLLSWAFLLAVVAAIIFGLKSCGVF</sequence>
<name>A0A6N8JN97_9ACTN</name>
<dbReference type="OrthoDB" id="3196857at2"/>
<reference evidence="2 3" key="1">
    <citation type="submission" date="2019-12" db="EMBL/GenBank/DDBJ databases">
        <title>Microbes associate with the intestines of laboratory mice.</title>
        <authorList>
            <person name="Navarre W."/>
            <person name="Wong E."/>
        </authorList>
    </citation>
    <scope>NUCLEOTIDE SEQUENCE [LARGE SCALE GENOMIC DNA]</scope>
    <source>
        <strain evidence="2 3">NM66_B29</strain>
    </source>
</reference>
<keyword evidence="3" id="KW-1185">Reference proteome</keyword>
<proteinExistence type="predicted"/>